<dbReference type="RefSeq" id="WP_169262591.1">
    <property type="nucleotide sequence ID" value="NZ_WTVQ01000065.1"/>
</dbReference>
<comment type="caution">
    <text evidence="2">The sequence shown here is derived from an EMBL/GenBank/DDBJ whole genome shotgun (WGS) entry which is preliminary data.</text>
</comment>
<dbReference type="InterPro" id="IPR001932">
    <property type="entry name" value="PPM-type_phosphatase-like_dom"/>
</dbReference>
<protein>
    <submittedName>
        <fullName evidence="2">SpoIIE family protein phosphatase</fullName>
    </submittedName>
</protein>
<dbReference type="InterPro" id="IPR036457">
    <property type="entry name" value="PPM-type-like_dom_sf"/>
</dbReference>
<name>A0ABX1QIW8_9RHOO</name>
<dbReference type="PANTHER" id="PTHR13832">
    <property type="entry name" value="PROTEIN PHOSPHATASE 2C"/>
    <property type="match status" value="1"/>
</dbReference>
<organism evidence="2 3">
    <name type="scientific">Aromatoleum diolicum</name>
    <dbReference type="NCBI Taxonomy" id="75796"/>
    <lineage>
        <taxon>Bacteria</taxon>
        <taxon>Pseudomonadati</taxon>
        <taxon>Pseudomonadota</taxon>
        <taxon>Betaproteobacteria</taxon>
        <taxon>Rhodocyclales</taxon>
        <taxon>Rhodocyclaceae</taxon>
        <taxon>Aromatoleum</taxon>
    </lineage>
</organism>
<reference evidence="2 3" key="1">
    <citation type="submission" date="2019-12" db="EMBL/GenBank/DDBJ databases">
        <title>Comparative genomics gives insights into the taxonomy of the Azoarcus-Aromatoleum group and reveals separate origins of nif in the plant-associated Azoarcus and non-plant-associated Aromatoleum sub-groups.</title>
        <authorList>
            <person name="Lafos M."/>
            <person name="Maluk M."/>
            <person name="Batista M."/>
            <person name="Junghare M."/>
            <person name="Carmona M."/>
            <person name="Faoro H."/>
            <person name="Cruz L.M."/>
            <person name="Battistoni F."/>
            <person name="De Souza E."/>
            <person name="Pedrosa F."/>
            <person name="Chen W.-M."/>
            <person name="Poole P.S."/>
            <person name="Dixon R.A."/>
            <person name="James E.K."/>
        </authorList>
    </citation>
    <scope>NUCLEOTIDE SEQUENCE [LARGE SCALE GENOMIC DNA]</scope>
    <source>
        <strain evidence="2 3">22Lin</strain>
    </source>
</reference>
<dbReference type="Pfam" id="PF13672">
    <property type="entry name" value="PP2C_2"/>
    <property type="match status" value="1"/>
</dbReference>
<dbReference type="CDD" id="cd00143">
    <property type="entry name" value="PP2Cc"/>
    <property type="match status" value="1"/>
</dbReference>
<dbReference type="Gene3D" id="3.60.40.10">
    <property type="entry name" value="PPM-type phosphatase domain"/>
    <property type="match status" value="1"/>
</dbReference>
<accession>A0ABX1QIW8</accession>
<dbReference type="PANTHER" id="PTHR13832:SF827">
    <property type="entry name" value="PROTEIN PHOSPHATASE 1L"/>
    <property type="match status" value="1"/>
</dbReference>
<dbReference type="PROSITE" id="PS51746">
    <property type="entry name" value="PPM_2"/>
    <property type="match status" value="1"/>
</dbReference>
<proteinExistence type="predicted"/>
<dbReference type="SUPFAM" id="SSF81606">
    <property type="entry name" value="PP2C-like"/>
    <property type="match status" value="1"/>
</dbReference>
<gene>
    <name evidence="2" type="ORF">GPA25_22170</name>
</gene>
<evidence type="ECO:0000313" key="2">
    <source>
        <dbReference type="EMBL" id="NMG77462.1"/>
    </source>
</evidence>
<sequence length="255" mass="27167">MTCANQIHWTSAARCHVGLVRKVNEDAFLDRPERALWAVADGMGGHDAGDLASGMVVAALDGLAPCTGLANFVTEARDRLQTVNRQLRAEAAIREVSLIGSTVVVLLACERSCAYLWAGDSRVYLYRNGRLKLLSRDHSPLEELRARGYPTSQEALPPGHNLITRAVGGLDTLELDQGAILVGDGDIFLLCSDGLTKHVSEDDIAGALAPGDCRQAADVLIDLALKGGGRDNITAVVVRAEDPDCSDMTLLNPAL</sequence>
<evidence type="ECO:0000259" key="1">
    <source>
        <dbReference type="PROSITE" id="PS51746"/>
    </source>
</evidence>
<dbReference type="InterPro" id="IPR015655">
    <property type="entry name" value="PP2C"/>
</dbReference>
<dbReference type="Proteomes" id="UP000648984">
    <property type="component" value="Unassembled WGS sequence"/>
</dbReference>
<feature type="domain" description="PPM-type phosphatase" evidence="1">
    <location>
        <begin position="6"/>
        <end position="240"/>
    </location>
</feature>
<dbReference type="EMBL" id="WTVQ01000065">
    <property type="protein sequence ID" value="NMG77462.1"/>
    <property type="molecule type" value="Genomic_DNA"/>
</dbReference>
<dbReference type="SMART" id="SM00332">
    <property type="entry name" value="PP2Cc"/>
    <property type="match status" value="1"/>
</dbReference>
<dbReference type="SMART" id="SM00331">
    <property type="entry name" value="PP2C_SIG"/>
    <property type="match status" value="1"/>
</dbReference>
<evidence type="ECO:0000313" key="3">
    <source>
        <dbReference type="Proteomes" id="UP000648984"/>
    </source>
</evidence>
<keyword evidence="3" id="KW-1185">Reference proteome</keyword>